<organism evidence="1 2">
    <name type="scientific">Parasutterella excrementihominis</name>
    <dbReference type="NCBI Taxonomy" id="487175"/>
    <lineage>
        <taxon>Bacteria</taxon>
        <taxon>Pseudomonadati</taxon>
        <taxon>Pseudomonadota</taxon>
        <taxon>Betaproteobacteria</taxon>
        <taxon>Burkholderiales</taxon>
        <taxon>Sutterellaceae</taxon>
        <taxon>Parasutterella</taxon>
    </lineage>
</organism>
<dbReference type="RefSeq" id="WP_149879636.1">
    <property type="nucleotide sequence ID" value="NZ_CATXDL010000051.1"/>
</dbReference>
<dbReference type="EMBL" id="WNCL01000028">
    <property type="protein sequence ID" value="MTU43753.1"/>
    <property type="molecule type" value="Genomic_DNA"/>
</dbReference>
<accession>A0A6I3S3W8</accession>
<evidence type="ECO:0000313" key="1">
    <source>
        <dbReference type="EMBL" id="MTU43753.1"/>
    </source>
</evidence>
<comment type="caution">
    <text evidence="1">The sequence shown here is derived from an EMBL/GenBank/DDBJ whole genome shotgun (WGS) entry which is preliminary data.</text>
</comment>
<sequence length="63" mass="6964">MSQKSEFDARIASAGIRRVSRCRKISLKGAQRIALPPFLTQAHSTEPDHGSGWNLFTVSVRPV</sequence>
<proteinExistence type="predicted"/>
<dbReference type="AlphaFoldDB" id="A0A6I3S3W8"/>
<reference evidence="1 2" key="1">
    <citation type="journal article" date="2019" name="Nat. Med.">
        <title>A library of human gut bacterial isolates paired with longitudinal multiomics data enables mechanistic microbiome research.</title>
        <authorList>
            <person name="Poyet M."/>
            <person name="Groussin M."/>
            <person name="Gibbons S.M."/>
            <person name="Avila-Pacheco J."/>
            <person name="Jiang X."/>
            <person name="Kearney S.M."/>
            <person name="Perrotta A.R."/>
            <person name="Berdy B."/>
            <person name="Zhao S."/>
            <person name="Lieberman T.D."/>
            <person name="Swanson P.K."/>
            <person name="Smith M."/>
            <person name="Roesemann S."/>
            <person name="Alexander J.E."/>
            <person name="Rich S.A."/>
            <person name="Livny J."/>
            <person name="Vlamakis H."/>
            <person name="Clish C."/>
            <person name="Bullock K."/>
            <person name="Deik A."/>
            <person name="Scott J."/>
            <person name="Pierce K.A."/>
            <person name="Xavier R.J."/>
            <person name="Alm E.J."/>
        </authorList>
    </citation>
    <scope>NUCLEOTIDE SEQUENCE [LARGE SCALE GENOMIC DNA]</scope>
    <source>
        <strain evidence="1 2">BIOML-A2</strain>
    </source>
</reference>
<name>A0A6I3S3W8_9BURK</name>
<gene>
    <name evidence="1" type="ORF">GMD42_09005</name>
</gene>
<protein>
    <submittedName>
        <fullName evidence="1">Uncharacterized protein</fullName>
    </submittedName>
</protein>
<evidence type="ECO:0000313" key="2">
    <source>
        <dbReference type="Proteomes" id="UP000462362"/>
    </source>
</evidence>
<dbReference type="Proteomes" id="UP000462362">
    <property type="component" value="Unassembled WGS sequence"/>
</dbReference>